<dbReference type="InterPro" id="IPR037185">
    <property type="entry name" value="EmrE-like"/>
</dbReference>
<evidence type="ECO:0000313" key="2">
    <source>
        <dbReference type="EMBL" id="MFC6063366.1"/>
    </source>
</evidence>
<proteinExistence type="predicted"/>
<evidence type="ECO:0000313" key="3">
    <source>
        <dbReference type="Proteomes" id="UP001596139"/>
    </source>
</evidence>
<feature type="transmembrane region" description="Helical" evidence="1">
    <location>
        <begin position="205"/>
        <end position="223"/>
    </location>
</feature>
<accession>A0ABW1MHT6</accession>
<sequence>MLSYFLAVLAACANAAASVLQRRASRDLPGEDSLRPQLILHLLRRPVWFAGFLCVILGFVLQAAALATGSLSVVQPILVVELPATLLLASWVFHTRLHRREWLSAVGMTGGLAALLYFLSPAPGNGEEAGWEAWTVGVGVNLSFVVATVEWGRRQPPALPGGASRRAAAFGVAAGCQFGLTAAFMKGAMSREEEGFSAVFAAWQLYAMVAAGILAMFLLQSALHAGNLLAAQPGLTLSDPLVAILWGSLAFAEHVRGGWYVVPAVAGGALIAVSALVLARSPLLKGEAALRDAARVPSAEQQRAGRPPVR</sequence>
<dbReference type="RefSeq" id="WP_051862157.1">
    <property type="nucleotide sequence ID" value="NZ_JBHSPX010000004.1"/>
</dbReference>
<protein>
    <submittedName>
        <fullName evidence="2">DMT family transporter</fullName>
    </submittedName>
</protein>
<dbReference type="NCBIfam" id="NF038012">
    <property type="entry name" value="DMT_1"/>
    <property type="match status" value="1"/>
</dbReference>
<feature type="transmembrane region" description="Helical" evidence="1">
    <location>
        <begin position="258"/>
        <end position="279"/>
    </location>
</feature>
<dbReference type="PANTHER" id="PTHR40761:SF1">
    <property type="entry name" value="CONSERVED INTEGRAL MEMBRANE ALANINE VALINE AND LEUCINE RICH PROTEIN-RELATED"/>
    <property type="match status" value="1"/>
</dbReference>
<gene>
    <name evidence="2" type="ORF">ACFP4F_12495</name>
</gene>
<name>A0ABW1MHT6_9ACTN</name>
<dbReference type="Proteomes" id="UP001596139">
    <property type="component" value="Unassembled WGS sequence"/>
</dbReference>
<feature type="transmembrane region" description="Helical" evidence="1">
    <location>
        <begin position="163"/>
        <end position="185"/>
    </location>
</feature>
<keyword evidence="1" id="KW-0472">Membrane</keyword>
<comment type="caution">
    <text evidence="2">The sequence shown here is derived from an EMBL/GenBank/DDBJ whole genome shotgun (WGS) entry which is preliminary data.</text>
</comment>
<keyword evidence="1" id="KW-1133">Transmembrane helix</keyword>
<dbReference type="SUPFAM" id="SSF103481">
    <property type="entry name" value="Multidrug resistance efflux transporter EmrE"/>
    <property type="match status" value="1"/>
</dbReference>
<dbReference type="Gene3D" id="1.10.3730.20">
    <property type="match status" value="1"/>
</dbReference>
<dbReference type="PANTHER" id="PTHR40761">
    <property type="entry name" value="CONSERVED INTEGRAL MEMBRANE ALANINE VALINE AND LEUCINE RICH PROTEIN-RELATED"/>
    <property type="match status" value="1"/>
</dbReference>
<feature type="transmembrane region" description="Helical" evidence="1">
    <location>
        <begin position="235"/>
        <end position="252"/>
    </location>
</feature>
<organism evidence="2 3">
    <name type="scientific">Streptomyces ochraceiscleroticus</name>
    <dbReference type="NCBI Taxonomy" id="47761"/>
    <lineage>
        <taxon>Bacteria</taxon>
        <taxon>Bacillati</taxon>
        <taxon>Actinomycetota</taxon>
        <taxon>Actinomycetes</taxon>
        <taxon>Kitasatosporales</taxon>
        <taxon>Streptomycetaceae</taxon>
        <taxon>Streptomyces</taxon>
    </lineage>
</organism>
<feature type="transmembrane region" description="Helical" evidence="1">
    <location>
        <begin position="102"/>
        <end position="119"/>
    </location>
</feature>
<feature type="transmembrane region" description="Helical" evidence="1">
    <location>
        <begin position="47"/>
        <end position="67"/>
    </location>
</feature>
<reference evidence="3" key="1">
    <citation type="journal article" date="2019" name="Int. J. Syst. Evol. Microbiol.">
        <title>The Global Catalogue of Microorganisms (GCM) 10K type strain sequencing project: providing services to taxonomists for standard genome sequencing and annotation.</title>
        <authorList>
            <consortium name="The Broad Institute Genomics Platform"/>
            <consortium name="The Broad Institute Genome Sequencing Center for Infectious Disease"/>
            <person name="Wu L."/>
            <person name="Ma J."/>
        </authorList>
    </citation>
    <scope>NUCLEOTIDE SEQUENCE [LARGE SCALE GENOMIC DNA]</scope>
    <source>
        <strain evidence="3">CGMCC 1.15180</strain>
    </source>
</reference>
<evidence type="ECO:0000256" key="1">
    <source>
        <dbReference type="SAM" id="Phobius"/>
    </source>
</evidence>
<dbReference type="EMBL" id="JBHSPX010000004">
    <property type="protein sequence ID" value="MFC6063366.1"/>
    <property type="molecule type" value="Genomic_DNA"/>
</dbReference>
<keyword evidence="3" id="KW-1185">Reference proteome</keyword>
<keyword evidence="1" id="KW-0812">Transmembrane</keyword>